<dbReference type="SUPFAM" id="SSF50129">
    <property type="entry name" value="GroES-like"/>
    <property type="match status" value="1"/>
</dbReference>
<dbReference type="EMBL" id="BMHB01000001">
    <property type="protein sequence ID" value="GGI13493.1"/>
    <property type="molecule type" value="Genomic_DNA"/>
</dbReference>
<dbReference type="InterPro" id="IPR013149">
    <property type="entry name" value="ADH-like_C"/>
</dbReference>
<dbReference type="PANTHER" id="PTHR48106:SF18">
    <property type="entry name" value="QUINONE OXIDOREDUCTASE PIG3"/>
    <property type="match status" value="1"/>
</dbReference>
<proteinExistence type="predicted"/>
<dbReference type="SUPFAM" id="SSF51735">
    <property type="entry name" value="NAD(P)-binding Rossmann-fold domains"/>
    <property type="match status" value="1"/>
</dbReference>
<dbReference type="InterPro" id="IPR036291">
    <property type="entry name" value="NAD(P)-bd_dom_sf"/>
</dbReference>
<keyword evidence="1" id="KW-0521">NADP</keyword>
<dbReference type="InterPro" id="IPR013154">
    <property type="entry name" value="ADH-like_N"/>
</dbReference>
<organism evidence="4 5">
    <name type="scientific">Gottfriedia solisilvae</name>
    <dbReference type="NCBI Taxonomy" id="1516104"/>
    <lineage>
        <taxon>Bacteria</taxon>
        <taxon>Bacillati</taxon>
        <taxon>Bacillota</taxon>
        <taxon>Bacilli</taxon>
        <taxon>Bacillales</taxon>
        <taxon>Bacillaceae</taxon>
        <taxon>Gottfriedia</taxon>
    </lineage>
</organism>
<gene>
    <name evidence="4" type="ORF">GCM10007380_18190</name>
</gene>
<protein>
    <submittedName>
        <fullName evidence="4">NAD(P)H quinone oxidoreductase</fullName>
    </submittedName>
</protein>
<evidence type="ECO:0000256" key="2">
    <source>
        <dbReference type="ARBA" id="ARBA00023002"/>
    </source>
</evidence>
<dbReference type="NCBIfam" id="TIGR02824">
    <property type="entry name" value="quinone_pig3"/>
    <property type="match status" value="1"/>
</dbReference>
<dbReference type="InterPro" id="IPR014189">
    <property type="entry name" value="Quinone_OxRdtase_PIG3"/>
</dbReference>
<dbReference type="Gene3D" id="3.90.180.10">
    <property type="entry name" value="Medium-chain alcohol dehydrogenases, catalytic domain"/>
    <property type="match status" value="1"/>
</dbReference>
<dbReference type="SMART" id="SM00829">
    <property type="entry name" value="PKS_ER"/>
    <property type="match status" value="1"/>
</dbReference>
<evidence type="ECO:0000313" key="4">
    <source>
        <dbReference type="EMBL" id="GGI13493.1"/>
    </source>
</evidence>
<dbReference type="InterPro" id="IPR020843">
    <property type="entry name" value="ER"/>
</dbReference>
<dbReference type="Pfam" id="PF08240">
    <property type="entry name" value="ADH_N"/>
    <property type="match status" value="1"/>
</dbReference>
<accession>A0A8J3AHM4</accession>
<dbReference type="Gene3D" id="3.40.50.720">
    <property type="entry name" value="NAD(P)-binding Rossmann-like Domain"/>
    <property type="match status" value="1"/>
</dbReference>
<dbReference type="Proteomes" id="UP000626244">
    <property type="component" value="Unassembled WGS sequence"/>
</dbReference>
<reference evidence="5" key="1">
    <citation type="journal article" date="2019" name="Int. J. Syst. Evol. Microbiol.">
        <title>The Global Catalogue of Microorganisms (GCM) 10K type strain sequencing project: providing services to taxonomists for standard genome sequencing and annotation.</title>
        <authorList>
            <consortium name="The Broad Institute Genomics Platform"/>
            <consortium name="The Broad Institute Genome Sequencing Center for Infectious Disease"/>
            <person name="Wu L."/>
            <person name="Ma J."/>
        </authorList>
    </citation>
    <scope>NUCLEOTIDE SEQUENCE [LARGE SCALE GENOMIC DNA]</scope>
    <source>
        <strain evidence="5">CGMCC 1.14993</strain>
    </source>
</reference>
<dbReference type="Pfam" id="PF00107">
    <property type="entry name" value="ADH_zinc_N"/>
    <property type="match status" value="1"/>
</dbReference>
<sequence length="325" mass="35654">MRAVQINMDSKELFIGNDIKPTTRDDELLIKVHATALNRADILQKYGKYPVPPGASPILGLEMSGIIEEIGKNVTNWKIGDRVCGLLSGGGYAEYVSLPSQLAIPIPDGMTFEEAAAIPEVFLTAYLNVFELGRLKEKETVLIHAGASGVGTAAIQLAKEFGANSIVTAGTKEKLDACLQLGAKHAINYKNQNFQSEIDKITNGKGVDLILDFVGADYFHQNIQSLNTNGRLILIGTMSGSKINEFNLLPLLMKRISIIGSTLRSQTLDQKIYLTNQFTKHVLPFIASKKIKPVIDSIVSWNEVNEAHHRMEKNLNIGKIVLKID</sequence>
<evidence type="ECO:0000313" key="5">
    <source>
        <dbReference type="Proteomes" id="UP000626244"/>
    </source>
</evidence>
<keyword evidence="5" id="KW-1185">Reference proteome</keyword>
<dbReference type="OrthoDB" id="9792162at2"/>
<dbReference type="GO" id="GO:0070402">
    <property type="term" value="F:NADPH binding"/>
    <property type="evidence" value="ECO:0007669"/>
    <property type="project" value="TreeGrafter"/>
</dbReference>
<dbReference type="PANTHER" id="PTHR48106">
    <property type="entry name" value="QUINONE OXIDOREDUCTASE PIG3-RELATED"/>
    <property type="match status" value="1"/>
</dbReference>
<name>A0A8J3AHM4_9BACI</name>
<keyword evidence="2" id="KW-0560">Oxidoreductase</keyword>
<evidence type="ECO:0000259" key="3">
    <source>
        <dbReference type="SMART" id="SM00829"/>
    </source>
</evidence>
<dbReference type="InterPro" id="IPR011032">
    <property type="entry name" value="GroES-like_sf"/>
</dbReference>
<dbReference type="RefSeq" id="WP_087998203.1">
    <property type="nucleotide sequence ID" value="NZ_BMHB01000001.1"/>
</dbReference>
<dbReference type="CDD" id="cd05276">
    <property type="entry name" value="p53_inducible_oxidoreductase"/>
    <property type="match status" value="1"/>
</dbReference>
<dbReference type="GO" id="GO:0016651">
    <property type="term" value="F:oxidoreductase activity, acting on NAD(P)H"/>
    <property type="evidence" value="ECO:0007669"/>
    <property type="project" value="TreeGrafter"/>
</dbReference>
<comment type="caution">
    <text evidence="4">The sequence shown here is derived from an EMBL/GenBank/DDBJ whole genome shotgun (WGS) entry which is preliminary data.</text>
</comment>
<evidence type="ECO:0000256" key="1">
    <source>
        <dbReference type="ARBA" id="ARBA00022857"/>
    </source>
</evidence>
<feature type="domain" description="Enoyl reductase (ER)" evidence="3">
    <location>
        <begin position="16"/>
        <end position="322"/>
    </location>
</feature>
<dbReference type="AlphaFoldDB" id="A0A8J3AHM4"/>